<sequence length="775" mass="87154">MSTLTSGRPRQPAYRRSNTSYALLTGASGLDSGLGNHDFGNRYPSSASSSNVVASNPRASGNYDYLGNSGGLERSTSNASIPPWSDADMCYKPRQPKYSYFVGKYPSDAKTRYSTYQPPASQYGDWYAGKNDYTPSTTSSHVPTSSSTSLYPENRDYGLDSMTNSYRHPSASASAYSSAIKKSKSYSFIDKLQKQPHHRSQLYNPDDTPSYGHLSGVSEIETDPEDRRKKEVDDLISKYSIKNIERTIGNRDPAERRRSSFHHQMSADQAMALPPSSGSSGMDYSHPDRNGLGLTLSRPSTDIEPLPRHVHNRSLAKSSSSIQPFTSYTSSVYEPPDPTSSYMMPHGLSRSSSGIGTFDSGLSSRGASRREKTMSLLSATPNTLYGSDLGSQTPSVVPSSLMPSASSSKIGSLQRRPSADWWNPTSSSHSIGMTTPEWNVNPTQLPWSASTASGVAETLPVVPDDEDGHLAYKLGDIIDNKLSRYKIIATLGEGTFGKVVKVKELNTDKVVALKIIKSVDKYREAAKLEINVLEKIQEKENNYHPYALDQVRHITYQLCYSVKFLHECKLTHTDLKPENILFVCSDWEVTYNAKKRRDVRKVKSTEVRLIDFGSATFDWEHHSKVVSTRHYRAPEVILELGWAQQCDIWSIGCIMFELYLGFTLFQTHDNREHLAMMERILGPMPERVSRRSRTKYYSSGQLLWDDNTSAGKYVRENCKPLRKYLMVDSEDHRLLFDLISKMLIYDPMERITLSEALQHPFFHQIPSHFRLDIYR</sequence>
<feature type="binding site" evidence="7">
    <location>
        <position position="514"/>
    </location>
    <ligand>
        <name>ATP</name>
        <dbReference type="ChEBI" id="CHEBI:30616"/>
    </ligand>
</feature>
<dbReference type="InterPro" id="IPR051175">
    <property type="entry name" value="CLK_kinases"/>
</dbReference>
<dbReference type="SMART" id="SM00220">
    <property type="entry name" value="S_TKc"/>
    <property type="match status" value="1"/>
</dbReference>
<dbReference type="Gene3D" id="3.30.200.20">
    <property type="entry name" value="Phosphorylase Kinase, domain 1"/>
    <property type="match status" value="1"/>
</dbReference>
<organism evidence="10 11">
    <name type="scientific">Tigriopus californicus</name>
    <name type="common">Marine copepod</name>
    <dbReference type="NCBI Taxonomy" id="6832"/>
    <lineage>
        <taxon>Eukaryota</taxon>
        <taxon>Metazoa</taxon>
        <taxon>Ecdysozoa</taxon>
        <taxon>Arthropoda</taxon>
        <taxon>Crustacea</taxon>
        <taxon>Multicrustacea</taxon>
        <taxon>Hexanauplia</taxon>
        <taxon>Copepoda</taxon>
        <taxon>Harpacticoida</taxon>
        <taxon>Harpacticidae</taxon>
        <taxon>Tigriopus</taxon>
    </lineage>
</organism>
<keyword evidence="11" id="KW-1185">Reference proteome</keyword>
<evidence type="ECO:0000256" key="8">
    <source>
        <dbReference type="SAM" id="MobiDB-lite"/>
    </source>
</evidence>
<gene>
    <name evidence="10" type="ORF">TCAL_01094</name>
</gene>
<keyword evidence="2" id="KW-0808">Transferase</keyword>
<dbReference type="GO" id="GO:0005524">
    <property type="term" value="F:ATP binding"/>
    <property type="evidence" value="ECO:0007669"/>
    <property type="project" value="UniProtKB-UniRule"/>
</dbReference>
<keyword evidence="1" id="KW-0723">Serine/threonine-protein kinase</keyword>
<feature type="region of interest" description="Disordered" evidence="8">
    <location>
        <begin position="385"/>
        <end position="421"/>
    </location>
</feature>
<feature type="compositionally biased region" description="Low complexity" evidence="8">
    <location>
        <begin position="394"/>
        <end position="408"/>
    </location>
</feature>
<feature type="domain" description="Protein kinase" evidence="9">
    <location>
        <begin position="485"/>
        <end position="762"/>
    </location>
</feature>
<feature type="region of interest" description="Disordered" evidence="8">
    <location>
        <begin position="194"/>
        <end position="231"/>
    </location>
</feature>
<dbReference type="AlphaFoldDB" id="A0A553P1H8"/>
<feature type="region of interest" description="Disordered" evidence="8">
    <location>
        <begin position="134"/>
        <end position="155"/>
    </location>
</feature>
<comment type="caution">
    <text evidence="10">The sequence shown here is derived from an EMBL/GenBank/DDBJ whole genome shotgun (WGS) entry which is preliminary data.</text>
</comment>
<reference evidence="10 11" key="1">
    <citation type="journal article" date="2018" name="Nat. Ecol. Evol.">
        <title>Genomic signatures of mitonuclear coevolution across populations of Tigriopus californicus.</title>
        <authorList>
            <person name="Barreto F.S."/>
            <person name="Watson E.T."/>
            <person name="Lima T.G."/>
            <person name="Willett C.S."/>
            <person name="Edmands S."/>
            <person name="Li W."/>
            <person name="Burton R.S."/>
        </authorList>
    </citation>
    <scope>NUCLEOTIDE SEQUENCE [LARGE SCALE GENOMIC DNA]</scope>
    <source>
        <strain evidence="10 11">San Diego</strain>
    </source>
</reference>
<feature type="compositionally biased region" description="Basic and acidic residues" evidence="8">
    <location>
        <begin position="249"/>
        <end position="258"/>
    </location>
</feature>
<dbReference type="EMBL" id="VCGU01000008">
    <property type="protein sequence ID" value="TRY71543.1"/>
    <property type="molecule type" value="Genomic_DNA"/>
</dbReference>
<dbReference type="InterPro" id="IPR017441">
    <property type="entry name" value="Protein_kinase_ATP_BS"/>
</dbReference>
<proteinExistence type="inferred from homology"/>
<feature type="compositionally biased region" description="Low complexity" evidence="8">
    <location>
        <begin position="44"/>
        <end position="57"/>
    </location>
</feature>
<dbReference type="CDD" id="cd14134">
    <property type="entry name" value="PKc_CLK"/>
    <property type="match status" value="1"/>
</dbReference>
<evidence type="ECO:0000256" key="6">
    <source>
        <dbReference type="ARBA" id="ARBA00037966"/>
    </source>
</evidence>
<evidence type="ECO:0000256" key="7">
    <source>
        <dbReference type="PROSITE-ProRule" id="PRU10141"/>
    </source>
</evidence>
<evidence type="ECO:0000256" key="5">
    <source>
        <dbReference type="ARBA" id="ARBA00022840"/>
    </source>
</evidence>
<dbReference type="PROSITE" id="PS50011">
    <property type="entry name" value="PROTEIN_KINASE_DOM"/>
    <property type="match status" value="1"/>
</dbReference>
<protein>
    <recommendedName>
        <fullName evidence="9">Protein kinase domain-containing protein</fullName>
    </recommendedName>
</protein>
<accession>A0A553P1H8</accession>
<keyword evidence="5 7" id="KW-0067">ATP-binding</keyword>
<name>A0A553P1H8_TIGCA</name>
<dbReference type="GO" id="GO:0004674">
    <property type="term" value="F:protein serine/threonine kinase activity"/>
    <property type="evidence" value="ECO:0007669"/>
    <property type="project" value="UniProtKB-KW"/>
</dbReference>
<feature type="region of interest" description="Disordered" evidence="8">
    <location>
        <begin position="27"/>
        <end position="58"/>
    </location>
</feature>
<evidence type="ECO:0000259" key="9">
    <source>
        <dbReference type="PROSITE" id="PS50011"/>
    </source>
</evidence>
<evidence type="ECO:0000256" key="3">
    <source>
        <dbReference type="ARBA" id="ARBA00022741"/>
    </source>
</evidence>
<dbReference type="SUPFAM" id="SSF56112">
    <property type="entry name" value="Protein kinase-like (PK-like)"/>
    <property type="match status" value="1"/>
</dbReference>
<dbReference type="Gene3D" id="1.10.510.10">
    <property type="entry name" value="Transferase(Phosphotransferase) domain 1"/>
    <property type="match status" value="1"/>
</dbReference>
<feature type="compositionally biased region" description="Low complexity" evidence="8">
    <location>
        <begin position="134"/>
        <end position="149"/>
    </location>
</feature>
<dbReference type="InterPro" id="IPR011009">
    <property type="entry name" value="Kinase-like_dom_sf"/>
</dbReference>
<dbReference type="Pfam" id="PF00069">
    <property type="entry name" value="Pkinase"/>
    <property type="match status" value="1"/>
</dbReference>
<dbReference type="PANTHER" id="PTHR45646">
    <property type="entry name" value="SERINE/THREONINE-PROTEIN KINASE DOA-RELATED"/>
    <property type="match status" value="1"/>
</dbReference>
<comment type="similarity">
    <text evidence="6">Belongs to the protein kinase superfamily. CMGC Ser/Thr protein kinase family. Lammer subfamily.</text>
</comment>
<dbReference type="STRING" id="6832.A0A553P1H8"/>
<dbReference type="PROSITE" id="PS00108">
    <property type="entry name" value="PROTEIN_KINASE_ST"/>
    <property type="match status" value="1"/>
</dbReference>
<keyword evidence="4" id="KW-0418">Kinase</keyword>
<dbReference type="PANTHER" id="PTHR45646:SF11">
    <property type="entry name" value="SERINE_THREONINE-PROTEIN KINASE DOA"/>
    <property type="match status" value="1"/>
</dbReference>
<evidence type="ECO:0000256" key="2">
    <source>
        <dbReference type="ARBA" id="ARBA00022679"/>
    </source>
</evidence>
<dbReference type="InterPro" id="IPR008271">
    <property type="entry name" value="Ser/Thr_kinase_AS"/>
</dbReference>
<keyword evidence="3 7" id="KW-0547">Nucleotide-binding</keyword>
<dbReference type="GO" id="GO:0043484">
    <property type="term" value="P:regulation of RNA splicing"/>
    <property type="evidence" value="ECO:0007669"/>
    <property type="project" value="TreeGrafter"/>
</dbReference>
<evidence type="ECO:0000256" key="1">
    <source>
        <dbReference type="ARBA" id="ARBA00022527"/>
    </source>
</evidence>
<dbReference type="GO" id="GO:0005634">
    <property type="term" value="C:nucleus"/>
    <property type="evidence" value="ECO:0007669"/>
    <property type="project" value="TreeGrafter"/>
</dbReference>
<evidence type="ECO:0000313" key="11">
    <source>
        <dbReference type="Proteomes" id="UP000318571"/>
    </source>
</evidence>
<evidence type="ECO:0000313" key="10">
    <source>
        <dbReference type="EMBL" id="TRY71543.1"/>
    </source>
</evidence>
<feature type="region of interest" description="Disordered" evidence="8">
    <location>
        <begin position="249"/>
        <end position="297"/>
    </location>
</feature>
<dbReference type="Proteomes" id="UP000318571">
    <property type="component" value="Chromosome 7"/>
</dbReference>
<evidence type="ECO:0000256" key="4">
    <source>
        <dbReference type="ARBA" id="ARBA00022777"/>
    </source>
</evidence>
<dbReference type="PROSITE" id="PS00107">
    <property type="entry name" value="PROTEIN_KINASE_ATP"/>
    <property type="match status" value="1"/>
</dbReference>
<dbReference type="InterPro" id="IPR000719">
    <property type="entry name" value="Prot_kinase_dom"/>
</dbReference>